<keyword evidence="2" id="KW-1185">Reference proteome</keyword>
<name>A0AAE0YFF0_9GAST</name>
<reference evidence="1" key="1">
    <citation type="journal article" date="2023" name="G3 (Bethesda)">
        <title>A reference genome for the long-term kleptoplast-retaining sea slug Elysia crispata morphotype clarki.</title>
        <authorList>
            <person name="Eastman K.E."/>
            <person name="Pendleton A.L."/>
            <person name="Shaikh M.A."/>
            <person name="Suttiyut T."/>
            <person name="Ogas R."/>
            <person name="Tomko P."/>
            <person name="Gavelis G."/>
            <person name="Widhalm J.R."/>
            <person name="Wisecaver J.H."/>
        </authorList>
    </citation>
    <scope>NUCLEOTIDE SEQUENCE</scope>
    <source>
        <strain evidence="1">ECLA1</strain>
    </source>
</reference>
<dbReference type="EMBL" id="JAWDGP010006294">
    <property type="protein sequence ID" value="KAK3743882.1"/>
    <property type="molecule type" value="Genomic_DNA"/>
</dbReference>
<organism evidence="1 2">
    <name type="scientific">Elysia crispata</name>
    <name type="common">lettuce slug</name>
    <dbReference type="NCBI Taxonomy" id="231223"/>
    <lineage>
        <taxon>Eukaryota</taxon>
        <taxon>Metazoa</taxon>
        <taxon>Spiralia</taxon>
        <taxon>Lophotrochozoa</taxon>
        <taxon>Mollusca</taxon>
        <taxon>Gastropoda</taxon>
        <taxon>Heterobranchia</taxon>
        <taxon>Euthyneura</taxon>
        <taxon>Panpulmonata</taxon>
        <taxon>Sacoglossa</taxon>
        <taxon>Placobranchoidea</taxon>
        <taxon>Plakobranchidae</taxon>
        <taxon>Elysia</taxon>
    </lineage>
</organism>
<sequence>MNPQCLATRNWNSHQGCFRPEVLLRDTVRCFTRKRFVRFHHRIRNYFSRSDIAPLTASLEVVSADSRSGPVRDRKTTDTWITLKKCEICNRSNLL</sequence>
<evidence type="ECO:0000313" key="1">
    <source>
        <dbReference type="EMBL" id="KAK3743882.1"/>
    </source>
</evidence>
<dbReference type="Proteomes" id="UP001283361">
    <property type="component" value="Unassembled WGS sequence"/>
</dbReference>
<gene>
    <name evidence="1" type="ORF">RRG08_048509</name>
</gene>
<accession>A0AAE0YFF0</accession>
<proteinExistence type="predicted"/>
<protein>
    <submittedName>
        <fullName evidence="1">Uncharacterized protein</fullName>
    </submittedName>
</protein>
<comment type="caution">
    <text evidence="1">The sequence shown here is derived from an EMBL/GenBank/DDBJ whole genome shotgun (WGS) entry which is preliminary data.</text>
</comment>
<evidence type="ECO:0000313" key="2">
    <source>
        <dbReference type="Proteomes" id="UP001283361"/>
    </source>
</evidence>
<dbReference type="AlphaFoldDB" id="A0AAE0YFF0"/>